<protein>
    <submittedName>
        <fullName evidence="2">Uncharacterized protein</fullName>
    </submittedName>
</protein>
<evidence type="ECO:0000256" key="1">
    <source>
        <dbReference type="SAM" id="MobiDB-lite"/>
    </source>
</evidence>
<evidence type="ECO:0000313" key="3">
    <source>
        <dbReference type="Proteomes" id="UP001201812"/>
    </source>
</evidence>
<evidence type="ECO:0000313" key="2">
    <source>
        <dbReference type="EMBL" id="KAI1705483.1"/>
    </source>
</evidence>
<name>A0AAD4MTP7_9BILA</name>
<reference evidence="2" key="1">
    <citation type="submission" date="2022-01" db="EMBL/GenBank/DDBJ databases">
        <title>Genome Sequence Resource for Two Populations of Ditylenchus destructor, the Migratory Endoparasitic Phytonematode.</title>
        <authorList>
            <person name="Zhang H."/>
            <person name="Lin R."/>
            <person name="Xie B."/>
        </authorList>
    </citation>
    <scope>NUCLEOTIDE SEQUENCE</scope>
    <source>
        <strain evidence="2">BazhouSP</strain>
    </source>
</reference>
<keyword evidence="3" id="KW-1185">Reference proteome</keyword>
<feature type="region of interest" description="Disordered" evidence="1">
    <location>
        <begin position="1"/>
        <end position="37"/>
    </location>
</feature>
<sequence>MPPPSLLLRHTHGQTAPPGPSQWANEKPMSGPFPRHIQQHKGCVENKERHSEDSYAHSWHSLAIYLPDQCQNRLGQAGSGRRQISLMCPFISSDWQVYKGRVSKSPFWAMKANRS</sequence>
<organism evidence="2 3">
    <name type="scientific">Ditylenchus destructor</name>
    <dbReference type="NCBI Taxonomy" id="166010"/>
    <lineage>
        <taxon>Eukaryota</taxon>
        <taxon>Metazoa</taxon>
        <taxon>Ecdysozoa</taxon>
        <taxon>Nematoda</taxon>
        <taxon>Chromadorea</taxon>
        <taxon>Rhabditida</taxon>
        <taxon>Tylenchina</taxon>
        <taxon>Tylenchomorpha</taxon>
        <taxon>Sphaerularioidea</taxon>
        <taxon>Anguinidae</taxon>
        <taxon>Anguininae</taxon>
        <taxon>Ditylenchus</taxon>
    </lineage>
</organism>
<accession>A0AAD4MTP7</accession>
<dbReference type="EMBL" id="JAKKPZ010000056">
    <property type="protein sequence ID" value="KAI1705483.1"/>
    <property type="molecule type" value="Genomic_DNA"/>
</dbReference>
<comment type="caution">
    <text evidence="2">The sequence shown here is derived from an EMBL/GenBank/DDBJ whole genome shotgun (WGS) entry which is preliminary data.</text>
</comment>
<proteinExistence type="predicted"/>
<dbReference type="Proteomes" id="UP001201812">
    <property type="component" value="Unassembled WGS sequence"/>
</dbReference>
<gene>
    <name evidence="2" type="ORF">DdX_13621</name>
</gene>
<dbReference type="AlphaFoldDB" id="A0AAD4MTP7"/>